<gene>
    <name evidence="1" type="ORF">LCGC14_2670380</name>
</gene>
<dbReference type="Pfam" id="PF18907">
    <property type="entry name" value="DUF5662"/>
    <property type="match status" value="1"/>
</dbReference>
<protein>
    <recommendedName>
        <fullName evidence="2">Catalase</fullName>
    </recommendedName>
</protein>
<evidence type="ECO:0008006" key="2">
    <source>
        <dbReference type="Google" id="ProtNLM"/>
    </source>
</evidence>
<name>A0A0F8ZP83_9ZZZZ</name>
<feature type="non-terminal residue" evidence="1">
    <location>
        <position position="131"/>
    </location>
</feature>
<dbReference type="EMBL" id="LAZR01046806">
    <property type="protein sequence ID" value="KKK95677.1"/>
    <property type="molecule type" value="Genomic_DNA"/>
</dbReference>
<organism evidence="1">
    <name type="scientific">marine sediment metagenome</name>
    <dbReference type="NCBI Taxonomy" id="412755"/>
    <lineage>
        <taxon>unclassified sequences</taxon>
        <taxon>metagenomes</taxon>
        <taxon>ecological metagenomes</taxon>
    </lineage>
</organism>
<reference evidence="1" key="1">
    <citation type="journal article" date="2015" name="Nature">
        <title>Complex archaea that bridge the gap between prokaryotes and eukaryotes.</title>
        <authorList>
            <person name="Spang A."/>
            <person name="Saw J.H."/>
            <person name="Jorgensen S.L."/>
            <person name="Zaremba-Niedzwiedzka K."/>
            <person name="Martijn J."/>
            <person name="Lind A.E."/>
            <person name="van Eijk R."/>
            <person name="Schleper C."/>
            <person name="Guy L."/>
            <person name="Ettema T.J."/>
        </authorList>
    </citation>
    <scope>NUCLEOTIDE SEQUENCE</scope>
</reference>
<evidence type="ECO:0000313" key="1">
    <source>
        <dbReference type="EMBL" id="KKK95677.1"/>
    </source>
</evidence>
<accession>A0A0F8ZP83</accession>
<sequence length="131" mass="16039">MKKYFQYLWYVIRHKWFVMRECFKQGIYWQGVTHDISKLLPSEFMPYMEHFYGSKIGISRGRDETGYYKPTDTGDKAFDFAWLLHQKRNKHHWQWWIRYNDDGRIAVFDMEECYVKEMICDWVGAGKDAVL</sequence>
<proteinExistence type="predicted"/>
<comment type="caution">
    <text evidence="1">The sequence shown here is derived from an EMBL/GenBank/DDBJ whole genome shotgun (WGS) entry which is preliminary data.</text>
</comment>
<dbReference type="AlphaFoldDB" id="A0A0F8ZP83"/>
<dbReference type="InterPro" id="IPR043721">
    <property type="entry name" value="DUF5662"/>
</dbReference>